<dbReference type="CDD" id="cd00143">
    <property type="entry name" value="PP2Cc"/>
    <property type="match status" value="1"/>
</dbReference>
<evidence type="ECO:0000256" key="15">
    <source>
        <dbReference type="SAM" id="MobiDB-lite"/>
    </source>
</evidence>
<keyword evidence="10" id="KW-0460">Magnesium</keyword>
<comment type="catalytic activity">
    <reaction evidence="13">
        <text>O-phospho-L-seryl-[protein] + H2O = L-seryl-[protein] + phosphate</text>
        <dbReference type="Rhea" id="RHEA:20629"/>
        <dbReference type="Rhea" id="RHEA-COMP:9863"/>
        <dbReference type="Rhea" id="RHEA-COMP:11604"/>
        <dbReference type="ChEBI" id="CHEBI:15377"/>
        <dbReference type="ChEBI" id="CHEBI:29999"/>
        <dbReference type="ChEBI" id="CHEBI:43474"/>
        <dbReference type="ChEBI" id="CHEBI:83421"/>
        <dbReference type="EC" id="3.1.3.16"/>
    </reaction>
</comment>
<dbReference type="InterPro" id="IPR036457">
    <property type="entry name" value="PPM-type-like_dom_sf"/>
</dbReference>
<comment type="catalytic activity">
    <reaction evidence="14">
        <text>O-phospho-L-threonyl-[protein] + H2O = L-threonyl-[protein] + phosphate</text>
        <dbReference type="Rhea" id="RHEA:47004"/>
        <dbReference type="Rhea" id="RHEA-COMP:11060"/>
        <dbReference type="Rhea" id="RHEA-COMP:11605"/>
        <dbReference type="ChEBI" id="CHEBI:15377"/>
        <dbReference type="ChEBI" id="CHEBI:30013"/>
        <dbReference type="ChEBI" id="CHEBI:43474"/>
        <dbReference type="ChEBI" id="CHEBI:61977"/>
        <dbReference type="EC" id="3.1.3.16"/>
    </reaction>
</comment>
<feature type="region of interest" description="Disordered" evidence="15">
    <location>
        <begin position="454"/>
        <end position="503"/>
    </location>
</feature>
<evidence type="ECO:0000256" key="14">
    <source>
        <dbReference type="ARBA" id="ARBA00048336"/>
    </source>
</evidence>
<keyword evidence="9" id="KW-0378">Hydrolase</keyword>
<evidence type="ECO:0000256" key="13">
    <source>
        <dbReference type="ARBA" id="ARBA00047761"/>
    </source>
</evidence>
<dbReference type="Pfam" id="PF00481">
    <property type="entry name" value="PP2C"/>
    <property type="match status" value="2"/>
</dbReference>
<evidence type="ECO:0000256" key="6">
    <source>
        <dbReference type="ARBA" id="ARBA00022528"/>
    </source>
</evidence>
<dbReference type="SUPFAM" id="SSF81606">
    <property type="entry name" value="PP2C-like"/>
    <property type="match status" value="1"/>
</dbReference>
<accession>A0A8S9MCA3</accession>
<gene>
    <name evidence="17" type="ORF">F2Q70_00008078</name>
</gene>
<keyword evidence="11" id="KW-0904">Protein phosphatase</keyword>
<keyword evidence="6" id="KW-0150">Chloroplast</keyword>
<dbReference type="GO" id="GO:0009507">
    <property type="term" value="C:chloroplast"/>
    <property type="evidence" value="ECO:0007669"/>
    <property type="project" value="UniProtKB-SubCell"/>
</dbReference>
<keyword evidence="12" id="KW-0464">Manganese</keyword>
<name>A0A8S9MCA3_BRACR</name>
<comment type="subcellular location">
    <subcellularLocation>
        <location evidence="3">Plastid</location>
        <location evidence="3">Chloroplast</location>
    </subcellularLocation>
</comment>
<dbReference type="EC" id="3.1.3.16" evidence="5"/>
<dbReference type="InterPro" id="IPR001932">
    <property type="entry name" value="PPM-type_phosphatase-like_dom"/>
</dbReference>
<evidence type="ECO:0000256" key="3">
    <source>
        <dbReference type="ARBA" id="ARBA00004229"/>
    </source>
</evidence>
<evidence type="ECO:0000256" key="1">
    <source>
        <dbReference type="ARBA" id="ARBA00001936"/>
    </source>
</evidence>
<dbReference type="GO" id="GO:0004722">
    <property type="term" value="F:protein serine/threonine phosphatase activity"/>
    <property type="evidence" value="ECO:0007669"/>
    <property type="project" value="UniProtKB-EC"/>
</dbReference>
<sequence length="503" mass="55280">MASHLHNPFPLPPLNNLTCIVTGSTSGIGSETARQLAEAGAHVVMAVRNIKAAHELIQQWQTKYYSSGKRHPLNIQLLHWTCLMVCSSLVRSLIVQAGRTRIGVFAQGRHQLNHSNKTLSVGFGFRTTAAKMMMVDSSTGEKRVEMFDIPKEKVDDGGYIGGGWKNDDGSLSCGYCSFRGKRSTMEDFYDVKAFKMEGQTVCMFGIFDGYCPPRISETLIITGHGGSRAAEYLKKHLFSNLMTHPQFLTDTKLALSETYKQTDVAFLESEKDTYRDDGSTASAAVLVGNHLYVANVGDSRTIVSKAGKAIALSDDHKPNRSDERKRIESAGGVIMWAGTWRVGGVLAMSRAFGNRMLKQFVIAEPEIQVTASNSSIMLSPEGVMFVLLDLEIDHEAEFLVLASDGLWDVVPNEDAVSLTQSEEEPVTAARKLTDTAFTRGSADNITCIVVKFRHDKTESQPNPEAEAEPEPERNPEDEIQTESSNPSDEMETEPETKGEKAGE</sequence>
<dbReference type="Pfam" id="PF00106">
    <property type="entry name" value="adh_short"/>
    <property type="match status" value="1"/>
</dbReference>
<dbReference type="GO" id="GO:0046872">
    <property type="term" value="F:metal ion binding"/>
    <property type="evidence" value="ECO:0007669"/>
    <property type="project" value="UniProtKB-KW"/>
</dbReference>
<dbReference type="InterPro" id="IPR036291">
    <property type="entry name" value="NAD(P)-bd_dom_sf"/>
</dbReference>
<organism evidence="17">
    <name type="scientific">Brassica cretica</name>
    <name type="common">Mustard</name>
    <dbReference type="NCBI Taxonomy" id="69181"/>
    <lineage>
        <taxon>Eukaryota</taxon>
        <taxon>Viridiplantae</taxon>
        <taxon>Streptophyta</taxon>
        <taxon>Embryophyta</taxon>
        <taxon>Tracheophyta</taxon>
        <taxon>Spermatophyta</taxon>
        <taxon>Magnoliopsida</taxon>
        <taxon>eudicotyledons</taxon>
        <taxon>Gunneridae</taxon>
        <taxon>Pentapetalae</taxon>
        <taxon>rosids</taxon>
        <taxon>malvids</taxon>
        <taxon>Brassicales</taxon>
        <taxon>Brassicaceae</taxon>
        <taxon>Brassiceae</taxon>
        <taxon>Brassica</taxon>
    </lineage>
</organism>
<protein>
    <recommendedName>
        <fullName evidence="5">protein-serine/threonine phosphatase</fullName>
        <ecNumber evidence="5">3.1.3.16</ecNumber>
    </recommendedName>
</protein>
<proteinExistence type="inferred from homology"/>
<evidence type="ECO:0000256" key="12">
    <source>
        <dbReference type="ARBA" id="ARBA00023211"/>
    </source>
</evidence>
<dbReference type="Gene3D" id="3.60.40.10">
    <property type="entry name" value="PPM-type phosphatase domain"/>
    <property type="match status" value="1"/>
</dbReference>
<dbReference type="PANTHER" id="PTHR47992">
    <property type="entry name" value="PROTEIN PHOSPHATASE"/>
    <property type="match status" value="1"/>
</dbReference>
<dbReference type="InterPro" id="IPR002347">
    <property type="entry name" value="SDR_fam"/>
</dbReference>
<comment type="similarity">
    <text evidence="4">Belongs to the PP2C family.</text>
</comment>
<feature type="domain" description="PPM-type phosphatase" evidence="16">
    <location>
        <begin position="172"/>
        <end position="452"/>
    </location>
</feature>
<evidence type="ECO:0000256" key="11">
    <source>
        <dbReference type="ARBA" id="ARBA00022912"/>
    </source>
</evidence>
<dbReference type="PROSITE" id="PS51746">
    <property type="entry name" value="PPM_2"/>
    <property type="match status" value="1"/>
</dbReference>
<keyword evidence="8" id="KW-0479">Metal-binding</keyword>
<dbReference type="EMBL" id="QGKY02000089">
    <property type="protein sequence ID" value="KAF2615758.1"/>
    <property type="molecule type" value="Genomic_DNA"/>
</dbReference>
<dbReference type="InterPro" id="IPR015655">
    <property type="entry name" value="PP2C"/>
</dbReference>
<feature type="compositionally biased region" description="Basic and acidic residues" evidence="15">
    <location>
        <begin position="494"/>
        <end position="503"/>
    </location>
</feature>
<dbReference type="SUPFAM" id="SSF51735">
    <property type="entry name" value="NAD(P)-binding Rossmann-fold domains"/>
    <property type="match status" value="1"/>
</dbReference>
<comment type="cofactor">
    <cofactor evidence="2">
        <name>Mg(2+)</name>
        <dbReference type="ChEBI" id="CHEBI:18420"/>
    </cofactor>
</comment>
<keyword evidence="7" id="KW-0934">Plastid</keyword>
<evidence type="ECO:0000256" key="5">
    <source>
        <dbReference type="ARBA" id="ARBA00013081"/>
    </source>
</evidence>
<evidence type="ECO:0000313" key="17">
    <source>
        <dbReference type="EMBL" id="KAF2615758.1"/>
    </source>
</evidence>
<dbReference type="FunFam" id="3.60.40.10:FF:000027">
    <property type="entry name" value="Probable protein phosphatase 2C 76"/>
    <property type="match status" value="1"/>
</dbReference>
<evidence type="ECO:0000256" key="4">
    <source>
        <dbReference type="ARBA" id="ARBA00006702"/>
    </source>
</evidence>
<evidence type="ECO:0000256" key="9">
    <source>
        <dbReference type="ARBA" id="ARBA00022801"/>
    </source>
</evidence>
<evidence type="ECO:0000256" key="8">
    <source>
        <dbReference type="ARBA" id="ARBA00022723"/>
    </source>
</evidence>
<evidence type="ECO:0000256" key="7">
    <source>
        <dbReference type="ARBA" id="ARBA00022640"/>
    </source>
</evidence>
<dbReference type="AlphaFoldDB" id="A0A8S9MCA3"/>
<evidence type="ECO:0000256" key="2">
    <source>
        <dbReference type="ARBA" id="ARBA00001946"/>
    </source>
</evidence>
<reference evidence="17" key="1">
    <citation type="submission" date="2019-12" db="EMBL/GenBank/DDBJ databases">
        <title>Genome sequencing and annotation of Brassica cretica.</title>
        <authorList>
            <person name="Studholme D.J."/>
            <person name="Sarris P.F."/>
        </authorList>
    </citation>
    <scope>NUCLEOTIDE SEQUENCE</scope>
    <source>
        <strain evidence="17">PFS-102/07</strain>
        <tissue evidence="17">Leaf</tissue>
    </source>
</reference>
<comment type="caution">
    <text evidence="17">The sequence shown here is derived from an EMBL/GenBank/DDBJ whole genome shotgun (WGS) entry which is preliminary data.</text>
</comment>
<dbReference type="SMART" id="SM00332">
    <property type="entry name" value="PP2Cc"/>
    <property type="match status" value="1"/>
</dbReference>
<dbReference type="Gene3D" id="3.40.50.720">
    <property type="entry name" value="NAD(P)-binding Rossmann-like Domain"/>
    <property type="match status" value="1"/>
</dbReference>
<evidence type="ECO:0000256" key="10">
    <source>
        <dbReference type="ARBA" id="ARBA00022842"/>
    </source>
</evidence>
<comment type="cofactor">
    <cofactor evidence="1">
        <name>Mn(2+)</name>
        <dbReference type="ChEBI" id="CHEBI:29035"/>
    </cofactor>
</comment>
<evidence type="ECO:0000259" key="16">
    <source>
        <dbReference type="PROSITE" id="PS51746"/>
    </source>
</evidence>